<dbReference type="eggNOG" id="ENOG502SUZ5">
    <property type="taxonomic scope" value="Eukaryota"/>
</dbReference>
<proteinExistence type="predicted"/>
<reference evidence="4 5" key="1">
    <citation type="journal article" date="2009" name="PLoS Genet.">
        <title>The genome of Nectria haematococca: contribution of supernumerary chromosomes to gene expansion.</title>
        <authorList>
            <person name="Coleman J.J."/>
            <person name="Rounsley S.D."/>
            <person name="Rodriguez-Carres M."/>
            <person name="Kuo A."/>
            <person name="Wasmann C.C."/>
            <person name="Grimwood J."/>
            <person name="Schmutz J."/>
            <person name="Taga M."/>
            <person name="White G.J."/>
            <person name="Zhou S."/>
            <person name="Schwartz D.C."/>
            <person name="Freitag M."/>
            <person name="Ma L.J."/>
            <person name="Danchin E.G."/>
            <person name="Henrissat B."/>
            <person name="Coutinho P.M."/>
            <person name="Nelson D.R."/>
            <person name="Straney D."/>
            <person name="Napoli C.A."/>
            <person name="Barker B.M."/>
            <person name="Gribskov M."/>
            <person name="Rep M."/>
            <person name="Kroken S."/>
            <person name="Molnar I."/>
            <person name="Rensing C."/>
            <person name="Kennell J.C."/>
            <person name="Zamora J."/>
            <person name="Farman M.L."/>
            <person name="Selker E.U."/>
            <person name="Salamov A."/>
            <person name="Shapiro H."/>
            <person name="Pangilinan J."/>
            <person name="Lindquist E."/>
            <person name="Lamers C."/>
            <person name="Grigoriev I.V."/>
            <person name="Geiser D.M."/>
            <person name="Covert S.F."/>
            <person name="Temporini E."/>
            <person name="Vanetten H.D."/>
        </authorList>
    </citation>
    <scope>NUCLEOTIDE SEQUENCE [LARGE SCALE GENOMIC DNA]</scope>
    <source>
        <strain evidence="5">ATCC MYA-4622 / CBS 123669 / FGSC 9596 / NRRL 45880 / 77-13-4</strain>
    </source>
</reference>
<dbReference type="HOGENOM" id="CLU_338060_0_0_1"/>
<dbReference type="RefSeq" id="XP_003049540.1">
    <property type="nucleotide sequence ID" value="XM_003049494.1"/>
</dbReference>
<keyword evidence="5" id="KW-1185">Reference proteome</keyword>
<evidence type="ECO:0000256" key="2">
    <source>
        <dbReference type="SAM" id="Phobius"/>
    </source>
</evidence>
<dbReference type="InParanoid" id="C7YVP2"/>
<dbReference type="STRING" id="660122.C7YVP2"/>
<dbReference type="EMBL" id="GG698901">
    <property type="protein sequence ID" value="EEU43827.1"/>
    <property type="molecule type" value="Genomic_DNA"/>
</dbReference>
<dbReference type="KEGG" id="nhe:NECHADRAFT_98494"/>
<dbReference type="AlphaFoldDB" id="C7YVP2"/>
<dbReference type="InterPro" id="IPR010730">
    <property type="entry name" value="HET"/>
</dbReference>
<evidence type="ECO:0000256" key="1">
    <source>
        <dbReference type="SAM" id="MobiDB-lite"/>
    </source>
</evidence>
<keyword evidence="2" id="KW-0812">Transmembrane</keyword>
<dbReference type="Proteomes" id="UP000005206">
    <property type="component" value="Chromosome 1"/>
</dbReference>
<dbReference type="PANTHER" id="PTHR24148:SF82">
    <property type="entry name" value="HETEROKARYON INCOMPATIBILITY DOMAIN-CONTAINING PROTEIN"/>
    <property type="match status" value="1"/>
</dbReference>
<gene>
    <name evidence="4" type="ORF">NECHADRAFT_98494</name>
</gene>
<dbReference type="InterPro" id="IPR052895">
    <property type="entry name" value="HetReg/Transcr_Mod"/>
</dbReference>
<dbReference type="PANTHER" id="PTHR24148">
    <property type="entry name" value="ANKYRIN REPEAT DOMAIN-CONTAINING PROTEIN 39 HOMOLOG-RELATED"/>
    <property type="match status" value="1"/>
</dbReference>
<protein>
    <recommendedName>
        <fullName evidence="3">Heterokaryon incompatibility domain-containing protein</fullName>
    </recommendedName>
</protein>
<feature type="transmembrane region" description="Helical" evidence="2">
    <location>
        <begin position="66"/>
        <end position="88"/>
    </location>
</feature>
<feature type="region of interest" description="Disordered" evidence="1">
    <location>
        <begin position="1"/>
        <end position="24"/>
    </location>
</feature>
<feature type="transmembrane region" description="Helical" evidence="2">
    <location>
        <begin position="95"/>
        <end position="113"/>
    </location>
</feature>
<sequence length="847" mass="95492">MAQAHERQPLLGDATRSPEHPHARASAAAKSARQHLRQENILRIHALSLLLKYSALGLDRIFSGPVLLSAGIVFLFCGLICTVAAVIYSQVTGTWIYPLLLVGLLSLGVSLFSCCHVDFMSERIPHAGLEIALLEHREAVACLHQFIDGVGVAETEHGEPLAVASQSTLGPTDGGQPLDPLPPGGNIVRVLELEPGTFDSEIRCRVYVISGTEGYEALSYAWGDSTVSEHIMVNDRPWAVTQNLATALRYLRYETKKRSLWVDATCINQRDDDEKNRVVGMMSYIYETAEQVLAFLGQGPDFPELFDFFHRVKNAPDIDEALLTIDIPLVLGQFRKLLDAEWWNRIWIIQEFAYAKMSDPLLGYNNTWTEAWVFLRGFNVLQERLRVDLLSTAHASYRRILSDELRSTPDEYNLLQMRHWLLHWSLRLHPIEYKVSDLLRGSRRYKASDPRDKIFALRSLMMEPLRTVFTPDYNLSTRKLYTRMAAYLLCLEQWEGIYNTFPIRTHLNLPSWVPDFSYSDLQDPLLPGRESGCYGLIAGSLECSVCTDVLAIRVFHIGLVDGIADVTADADGRIITTPRGERFELGDIRRRILDSFFPTGDAVETALVSFSFFNLHYQHPTWFPFVTEKEIADLFSQLSRSTLNLFLRAASRAGLSNGSLRESETIQDVSDTLRRLRLINVLNRQLEEVCQGNRLLEARARYARCELGGRLFQLPREKLEQELQDDISSNRVRVDKMSAAWDKMEKMVEQKRLDDRSAAIRALDGQVIVSTDTGAYGLGPANILRGDRLTLFSGVSGVFVIGLKETGTTMTIQLVANAMPAQDLLRLAGTVEGLLVAWRQRSTVNRA</sequence>
<evidence type="ECO:0000313" key="5">
    <source>
        <dbReference type="Proteomes" id="UP000005206"/>
    </source>
</evidence>
<keyword evidence="2" id="KW-0472">Membrane</keyword>
<accession>C7YVP2</accession>
<keyword evidence="2" id="KW-1133">Transmembrane helix</keyword>
<feature type="domain" description="Heterokaryon incompatibility" evidence="3">
    <location>
        <begin position="215"/>
        <end position="351"/>
    </location>
</feature>
<dbReference type="VEuPathDB" id="FungiDB:NECHADRAFT_98494"/>
<name>C7YVP2_FUSV7</name>
<dbReference type="GeneID" id="9677115"/>
<dbReference type="OrthoDB" id="2157530at2759"/>
<evidence type="ECO:0000313" key="4">
    <source>
        <dbReference type="EMBL" id="EEU43827.1"/>
    </source>
</evidence>
<dbReference type="Pfam" id="PF06985">
    <property type="entry name" value="HET"/>
    <property type="match status" value="1"/>
</dbReference>
<evidence type="ECO:0000259" key="3">
    <source>
        <dbReference type="Pfam" id="PF06985"/>
    </source>
</evidence>
<organism evidence="4 5">
    <name type="scientific">Fusarium vanettenii (strain ATCC MYA-4622 / CBS 123669 / FGSC 9596 / NRRL 45880 / 77-13-4)</name>
    <name type="common">Fusarium solani subsp. pisi</name>
    <dbReference type="NCBI Taxonomy" id="660122"/>
    <lineage>
        <taxon>Eukaryota</taxon>
        <taxon>Fungi</taxon>
        <taxon>Dikarya</taxon>
        <taxon>Ascomycota</taxon>
        <taxon>Pezizomycotina</taxon>
        <taxon>Sordariomycetes</taxon>
        <taxon>Hypocreomycetidae</taxon>
        <taxon>Hypocreales</taxon>
        <taxon>Nectriaceae</taxon>
        <taxon>Fusarium</taxon>
        <taxon>Fusarium solani species complex</taxon>
        <taxon>Fusarium vanettenii</taxon>
    </lineage>
</organism>